<dbReference type="Pfam" id="PF00024">
    <property type="entry name" value="PAN_1"/>
    <property type="match status" value="1"/>
</dbReference>
<evidence type="ECO:0000259" key="1">
    <source>
        <dbReference type="Pfam" id="PF00024"/>
    </source>
</evidence>
<comment type="caution">
    <text evidence="2">The sequence shown here is derived from an EMBL/GenBank/DDBJ whole genome shotgun (WGS) entry which is preliminary data.</text>
</comment>
<organism evidence="2 3">
    <name type="scientific">Adineta steineri</name>
    <dbReference type="NCBI Taxonomy" id="433720"/>
    <lineage>
        <taxon>Eukaryota</taxon>
        <taxon>Metazoa</taxon>
        <taxon>Spiralia</taxon>
        <taxon>Gnathifera</taxon>
        <taxon>Rotifera</taxon>
        <taxon>Eurotatoria</taxon>
        <taxon>Bdelloidea</taxon>
        <taxon>Adinetida</taxon>
        <taxon>Adinetidae</taxon>
        <taxon>Adineta</taxon>
    </lineage>
</organism>
<evidence type="ECO:0000313" key="3">
    <source>
        <dbReference type="Proteomes" id="UP000663891"/>
    </source>
</evidence>
<name>A0A815SIL2_9BILA</name>
<dbReference type="InterPro" id="IPR003609">
    <property type="entry name" value="Pan_app"/>
</dbReference>
<sequence>MIVYQLAEFIPVNNNSRVLMIFPLFTQDACACQCYANRWCITANFNQKNQNCTLYYAQLEEGNVKIILDNSSSVLSFSNRTSDLIFTGNVLINGDAESGPCAPYGNISSPISWSYNGPITQIYYTNVDFGGQTPTSPGPSDRGQCHFYGQISSVTQMWQTGNITHFVDPILIDDQIICKILLKQHVTIPERFREIKYTALRKEKKSFNRSNAIQFHQQDISSPLLANYPTPAPTHYQQQQQRQAVIPSQQETVMRAVTERDEEIHNVEEGVVTVNESFNTMAQVTSEQGVKIRKDH</sequence>
<dbReference type="Proteomes" id="UP000663891">
    <property type="component" value="Unassembled WGS sequence"/>
</dbReference>
<dbReference type="AlphaFoldDB" id="A0A815SIL2"/>
<dbReference type="SUPFAM" id="SSF57414">
    <property type="entry name" value="Hairpin loop containing domain-like"/>
    <property type="match status" value="1"/>
</dbReference>
<proteinExistence type="predicted"/>
<feature type="domain" description="Apple" evidence="1">
    <location>
        <begin position="26"/>
        <end position="63"/>
    </location>
</feature>
<dbReference type="EMBL" id="CAJNON010001901">
    <property type="protein sequence ID" value="CAF1491161.1"/>
    <property type="molecule type" value="Genomic_DNA"/>
</dbReference>
<reference evidence="2" key="1">
    <citation type="submission" date="2021-02" db="EMBL/GenBank/DDBJ databases">
        <authorList>
            <person name="Nowell W R."/>
        </authorList>
    </citation>
    <scope>NUCLEOTIDE SEQUENCE</scope>
</reference>
<gene>
    <name evidence="2" type="ORF">VCS650_LOCUS41712</name>
</gene>
<dbReference type="Gene3D" id="1.20.58.70">
    <property type="match status" value="1"/>
</dbReference>
<evidence type="ECO:0000313" key="2">
    <source>
        <dbReference type="EMBL" id="CAF1491161.1"/>
    </source>
</evidence>
<dbReference type="GO" id="GO:0016192">
    <property type="term" value="P:vesicle-mediated transport"/>
    <property type="evidence" value="ECO:0007669"/>
    <property type="project" value="InterPro"/>
</dbReference>
<dbReference type="InterPro" id="IPR010989">
    <property type="entry name" value="SNARE"/>
</dbReference>
<protein>
    <recommendedName>
        <fullName evidence="1">Apple domain-containing protein</fullName>
    </recommendedName>
</protein>
<accession>A0A815SIL2</accession>
<dbReference type="OrthoDB" id="10057777at2759"/>
<dbReference type="GO" id="GO:0016020">
    <property type="term" value="C:membrane"/>
    <property type="evidence" value="ECO:0007669"/>
    <property type="project" value="InterPro"/>
</dbReference>
<dbReference type="SUPFAM" id="SSF47661">
    <property type="entry name" value="t-snare proteins"/>
    <property type="match status" value="1"/>
</dbReference>